<name>A0AAV6HLB2_9ERIC</name>
<evidence type="ECO:0000313" key="2">
    <source>
        <dbReference type="Proteomes" id="UP000823749"/>
    </source>
</evidence>
<reference evidence="1 2" key="1">
    <citation type="submission" date="2020-08" db="EMBL/GenBank/DDBJ databases">
        <title>Plant Genome Project.</title>
        <authorList>
            <person name="Zhang R.-G."/>
        </authorList>
    </citation>
    <scope>NUCLEOTIDE SEQUENCE [LARGE SCALE GENOMIC DNA]</scope>
    <source>
        <strain evidence="1">WSP0</strain>
        <tissue evidence="1">Leaf</tissue>
    </source>
</reference>
<dbReference type="PANTHER" id="PTHR36773">
    <property type="entry name" value="EXPRESSED PROTEIN"/>
    <property type="match status" value="1"/>
</dbReference>
<organism evidence="1 2">
    <name type="scientific">Rhododendron griersonianum</name>
    <dbReference type="NCBI Taxonomy" id="479676"/>
    <lineage>
        <taxon>Eukaryota</taxon>
        <taxon>Viridiplantae</taxon>
        <taxon>Streptophyta</taxon>
        <taxon>Embryophyta</taxon>
        <taxon>Tracheophyta</taxon>
        <taxon>Spermatophyta</taxon>
        <taxon>Magnoliopsida</taxon>
        <taxon>eudicotyledons</taxon>
        <taxon>Gunneridae</taxon>
        <taxon>Pentapetalae</taxon>
        <taxon>asterids</taxon>
        <taxon>Ericales</taxon>
        <taxon>Ericaceae</taxon>
        <taxon>Ericoideae</taxon>
        <taxon>Rhodoreae</taxon>
        <taxon>Rhododendron</taxon>
    </lineage>
</organism>
<keyword evidence="2" id="KW-1185">Reference proteome</keyword>
<dbReference type="Proteomes" id="UP000823749">
    <property type="component" value="Chromosome 13"/>
</dbReference>
<dbReference type="GO" id="GO:0009536">
    <property type="term" value="C:plastid"/>
    <property type="evidence" value="ECO:0007669"/>
    <property type="project" value="TreeGrafter"/>
</dbReference>
<gene>
    <name evidence="1" type="ORF">RHGRI_035802</name>
</gene>
<proteinExistence type="predicted"/>
<dbReference type="PANTHER" id="PTHR36773:SF1">
    <property type="entry name" value="EXPRESSED PROTEIN"/>
    <property type="match status" value="1"/>
</dbReference>
<accession>A0AAV6HLB2</accession>
<dbReference type="EMBL" id="JACTNZ010000013">
    <property type="protein sequence ID" value="KAG5514510.1"/>
    <property type="molecule type" value="Genomic_DNA"/>
</dbReference>
<dbReference type="AlphaFoldDB" id="A0AAV6HLB2"/>
<comment type="caution">
    <text evidence="1">The sequence shown here is derived from an EMBL/GenBank/DDBJ whole genome shotgun (WGS) entry which is preliminary data.</text>
</comment>
<protein>
    <submittedName>
        <fullName evidence="1">Uncharacterized protein</fullName>
    </submittedName>
</protein>
<evidence type="ECO:0000313" key="1">
    <source>
        <dbReference type="EMBL" id="KAG5514510.1"/>
    </source>
</evidence>
<sequence length="252" mass="27609">MASEVALGASVCYLRIAPWISSEMFDASWATVKSQNGLCGTSQPSFPRKTLTMATPQPDVNDDDYSPSSTIITFDPPLPLLRNPIPSSSSSPSPSSPFILAFKDADSFSTACKSCLSTLTSQCEAGARIGCAIAASDRCKTPWWKSPFSKPDLAERERCEERETRVCVEAAKARCEKFAKEKCVPVFREARVAGRKVDWKEASKLMFWAVAAERGLGFGFGLDRMGSWAEFRDRVEVTSYRGSDILGTVISE</sequence>